<feature type="coiled-coil region" evidence="1">
    <location>
        <begin position="71"/>
        <end position="105"/>
    </location>
</feature>
<dbReference type="Pfam" id="PF12017">
    <property type="entry name" value="Tnp_P_element"/>
    <property type="match status" value="1"/>
</dbReference>
<proteinExistence type="predicted"/>
<protein>
    <recommendedName>
        <fullName evidence="2">THAP9-like helix-turn-helix domain-containing protein</fullName>
    </recommendedName>
</protein>
<evidence type="ECO:0000259" key="2">
    <source>
        <dbReference type="Pfam" id="PF12017"/>
    </source>
</evidence>
<sequence>MTLPVLSREKTGDYLSFEPPVQKDQLDVEFETTSILQVERRDHDQEQQSSLGLDQCAVPYLLNLIQFFFRFHRNQKKLKSLNQKVRRLRNRNQYLKDILKKLKQDNFIDTDLYNNLNQYIVAVNIFNNYNRKKLKKNIKYTQKIKKFYLTLNFYSPKAYDYVMQSFNTCLPHR</sequence>
<evidence type="ECO:0000256" key="1">
    <source>
        <dbReference type="SAM" id="Coils"/>
    </source>
</evidence>
<accession>A0ABR3INC0</accession>
<dbReference type="EMBL" id="JBEUOH010000001">
    <property type="protein sequence ID" value="KAL0902498.1"/>
    <property type="molecule type" value="Genomic_DNA"/>
</dbReference>
<evidence type="ECO:0000313" key="3">
    <source>
        <dbReference type="EMBL" id="KAL0902498.1"/>
    </source>
</evidence>
<reference evidence="3 4" key="1">
    <citation type="submission" date="2024-06" db="EMBL/GenBank/DDBJ databases">
        <title>A chromosome-level genome assembly of beet webworm, Loxostege sticticalis.</title>
        <authorList>
            <person name="Zhang Y."/>
        </authorList>
    </citation>
    <scope>NUCLEOTIDE SEQUENCE [LARGE SCALE GENOMIC DNA]</scope>
    <source>
        <strain evidence="3">AQ026</strain>
        <tissue evidence="3">Whole body</tissue>
    </source>
</reference>
<feature type="domain" description="THAP9-like helix-turn-helix" evidence="2">
    <location>
        <begin position="101"/>
        <end position="172"/>
    </location>
</feature>
<name>A0ABR3INC0_LOXSC</name>
<comment type="caution">
    <text evidence="3">The sequence shown here is derived from an EMBL/GenBank/DDBJ whole genome shotgun (WGS) entry which is preliminary data.</text>
</comment>
<evidence type="ECO:0000313" key="4">
    <source>
        <dbReference type="Proteomes" id="UP001549920"/>
    </source>
</evidence>
<dbReference type="Proteomes" id="UP001549920">
    <property type="component" value="Unassembled WGS sequence"/>
</dbReference>
<gene>
    <name evidence="3" type="ORF">ABMA27_000352</name>
</gene>
<keyword evidence="1" id="KW-0175">Coiled coil</keyword>
<keyword evidence="4" id="KW-1185">Reference proteome</keyword>
<organism evidence="3 4">
    <name type="scientific">Loxostege sticticalis</name>
    <name type="common">Beet webworm moth</name>
    <dbReference type="NCBI Taxonomy" id="481309"/>
    <lineage>
        <taxon>Eukaryota</taxon>
        <taxon>Metazoa</taxon>
        <taxon>Ecdysozoa</taxon>
        <taxon>Arthropoda</taxon>
        <taxon>Hexapoda</taxon>
        <taxon>Insecta</taxon>
        <taxon>Pterygota</taxon>
        <taxon>Neoptera</taxon>
        <taxon>Endopterygota</taxon>
        <taxon>Lepidoptera</taxon>
        <taxon>Glossata</taxon>
        <taxon>Ditrysia</taxon>
        <taxon>Pyraloidea</taxon>
        <taxon>Crambidae</taxon>
        <taxon>Pyraustinae</taxon>
        <taxon>Loxostege</taxon>
    </lineage>
</organism>
<dbReference type="InterPro" id="IPR021896">
    <property type="entry name" value="THAP9-like_HTH"/>
</dbReference>